<organism evidence="1 2">
    <name type="scientific">Neophaeococcomyces mojaviensis</name>
    <dbReference type="NCBI Taxonomy" id="3383035"/>
    <lineage>
        <taxon>Eukaryota</taxon>
        <taxon>Fungi</taxon>
        <taxon>Dikarya</taxon>
        <taxon>Ascomycota</taxon>
        <taxon>Pezizomycotina</taxon>
        <taxon>Eurotiomycetes</taxon>
        <taxon>Chaetothyriomycetidae</taxon>
        <taxon>Chaetothyriales</taxon>
        <taxon>Chaetothyriales incertae sedis</taxon>
        <taxon>Neophaeococcomyces</taxon>
    </lineage>
</organism>
<protein>
    <submittedName>
        <fullName evidence="1">Uncharacterized protein</fullName>
    </submittedName>
</protein>
<accession>A0ACC3A5I1</accession>
<evidence type="ECO:0000313" key="1">
    <source>
        <dbReference type="EMBL" id="KAJ9655660.1"/>
    </source>
</evidence>
<dbReference type="EMBL" id="JAPDRQ010000092">
    <property type="protein sequence ID" value="KAJ9655660.1"/>
    <property type="molecule type" value="Genomic_DNA"/>
</dbReference>
<keyword evidence="2" id="KW-1185">Reference proteome</keyword>
<dbReference type="Proteomes" id="UP001172386">
    <property type="component" value="Unassembled WGS sequence"/>
</dbReference>
<proteinExistence type="predicted"/>
<evidence type="ECO:0000313" key="2">
    <source>
        <dbReference type="Proteomes" id="UP001172386"/>
    </source>
</evidence>
<name>A0ACC3A5I1_9EURO</name>
<reference evidence="1" key="1">
    <citation type="submission" date="2022-10" db="EMBL/GenBank/DDBJ databases">
        <title>Culturing micro-colonial fungi from biological soil crusts in the Mojave desert and describing Neophaeococcomyces mojavensis, and introducing the new genera and species Taxawa tesnikishii.</title>
        <authorList>
            <person name="Kurbessoian T."/>
            <person name="Stajich J.E."/>
        </authorList>
    </citation>
    <scope>NUCLEOTIDE SEQUENCE</scope>
    <source>
        <strain evidence="1">JES_112</strain>
    </source>
</reference>
<comment type="caution">
    <text evidence="1">The sequence shown here is derived from an EMBL/GenBank/DDBJ whole genome shotgun (WGS) entry which is preliminary data.</text>
</comment>
<sequence>MADTGANDSYTTAFDDVFDWTTPLIGVEAEDFSTWDSTSSALLLEPSPGCIRNAEIDQNWMEAIEATETHQDASLCDTSGWTESPLIGGGGQSSFESMKFVYASPTEANIAMDDMQMWSEFMAVTSVLEGEALNQTHSNSTETVGPKQTLRGADPFATRHNLGLPDPGVGRSDPPGVVSKNHRRLAPGPRPLSTTTTVANTTSASASINDALREATRAIESHHSDRKRTAKASEGFHSFRATKKKARTMQPKSAAQIQNLREVRKEGACLLCRVLKRQCSPGVSCLRMVEWIKGRTDLDFRTSLRDHPSKFNPFDSVFATEDMIGHRKLFTSETCGGINDMVLLLVALRRKVLNSVVTDTVYVSIFCQALYLLVDEAGHGPWARHLGQEVEVRLLLAFTSVNLLNMLDKLMSRPARFTDYSIMSTAELDIIAVLYASVVHWSTSQISRLRSDAIAPLKAYLLTCLELLVSRKVPATKAKGWRRLANKVVTDMNESDSGKIAILYASIDWTNASPRTKAKILQDVLQGADELWLRLVQGTGYEVYHQPVLLIPSANNGDHSTGISSFSLWSDELSQASEEEKVTTVWCLVWKNVLGVVVRKSMKYEPGDFLLPLSYGCSNLYPPHDTEFPQRTWQEWDAAVMSIRYQLYQFFHQRLTCFTSDEQHSLERAANYMPYDGFLGLLNRFFEVPERIRSCFRWWMVYVLSDIGLINSYDIPVITSKLLELDNKDKGSWRSGWYLAEQTWLAWKSSNEKQIQISETSETVGAQNTFEIPLQKCTCQHMLLELNFQDHQKSRECAHCTNNVAKLVRVSSSFELFHTHMASLLESEEYIAENIEQEINDRWRNLDRSSRREWAVKYLEAIRHNESLKLQ</sequence>
<gene>
    <name evidence="1" type="ORF">H2198_005558</name>
</gene>